<evidence type="ECO:0000313" key="2">
    <source>
        <dbReference type="Ensembl" id="ENSPLAP00000011244.1"/>
    </source>
</evidence>
<feature type="compositionally biased region" description="Low complexity" evidence="1">
    <location>
        <begin position="15"/>
        <end position="31"/>
    </location>
</feature>
<feature type="compositionally biased region" description="Low complexity" evidence="1">
    <location>
        <begin position="55"/>
        <end position="66"/>
    </location>
</feature>
<dbReference type="Ensembl" id="ENSPLAT00000018580.1">
    <property type="protein sequence ID" value="ENSPLAP00000011244.1"/>
    <property type="gene ID" value="ENSPLAG00000014304.1"/>
</dbReference>
<evidence type="ECO:0000313" key="3">
    <source>
        <dbReference type="Proteomes" id="UP000261500"/>
    </source>
</evidence>
<proteinExistence type="predicted"/>
<organism evidence="2 3">
    <name type="scientific">Poecilia latipinna</name>
    <name type="common">sailfin molly</name>
    <dbReference type="NCBI Taxonomy" id="48699"/>
    <lineage>
        <taxon>Eukaryota</taxon>
        <taxon>Metazoa</taxon>
        <taxon>Chordata</taxon>
        <taxon>Craniata</taxon>
        <taxon>Vertebrata</taxon>
        <taxon>Euteleostomi</taxon>
        <taxon>Actinopterygii</taxon>
        <taxon>Neopterygii</taxon>
        <taxon>Teleostei</taxon>
        <taxon>Neoteleostei</taxon>
        <taxon>Acanthomorphata</taxon>
        <taxon>Ovalentaria</taxon>
        <taxon>Atherinomorphae</taxon>
        <taxon>Cyprinodontiformes</taxon>
        <taxon>Poeciliidae</taxon>
        <taxon>Poeciliinae</taxon>
        <taxon>Poecilia</taxon>
    </lineage>
</organism>
<evidence type="ECO:0000256" key="1">
    <source>
        <dbReference type="SAM" id="MobiDB-lite"/>
    </source>
</evidence>
<feature type="region of interest" description="Disordered" evidence="1">
    <location>
        <begin position="49"/>
        <end position="80"/>
    </location>
</feature>
<sequence>MGERVGVLVAQFCGHSSEPSEQSASPSQAHSRGTQTVLLHWKDKPLHVIGGQETSSLPSSQSASLSHTKEEETHWPFVQRNSESEHRLAAGIDGNIYIY</sequence>
<name>A0A3B3UF31_9TELE</name>
<dbReference type="GeneTree" id="ENSGT00940000177737"/>
<accession>A0A3B3UF31</accession>
<reference evidence="2" key="2">
    <citation type="submission" date="2025-09" db="UniProtKB">
        <authorList>
            <consortium name="Ensembl"/>
        </authorList>
    </citation>
    <scope>IDENTIFICATION</scope>
</reference>
<dbReference type="Proteomes" id="UP000261500">
    <property type="component" value="Unplaced"/>
</dbReference>
<keyword evidence="3" id="KW-1185">Reference proteome</keyword>
<feature type="region of interest" description="Disordered" evidence="1">
    <location>
        <begin position="15"/>
        <end position="37"/>
    </location>
</feature>
<dbReference type="AlphaFoldDB" id="A0A3B3UF31"/>
<reference evidence="2" key="1">
    <citation type="submission" date="2025-08" db="UniProtKB">
        <authorList>
            <consortium name="Ensembl"/>
        </authorList>
    </citation>
    <scope>IDENTIFICATION</scope>
</reference>
<protein>
    <submittedName>
        <fullName evidence="2">Uncharacterized protein</fullName>
    </submittedName>
</protein>